<comment type="caution">
    <text evidence="2">The sequence shown here is derived from an EMBL/GenBank/DDBJ whole genome shotgun (WGS) entry which is preliminary data.</text>
</comment>
<dbReference type="AlphaFoldDB" id="A0A8H3ISB1"/>
<keyword evidence="1" id="KW-0732">Signal</keyword>
<gene>
    <name evidence="2" type="ORF">HETSPECPRED_007864</name>
</gene>
<dbReference type="Gene3D" id="2.40.160.20">
    <property type="match status" value="1"/>
</dbReference>
<feature type="signal peptide" evidence="1">
    <location>
        <begin position="1"/>
        <end position="19"/>
    </location>
</feature>
<dbReference type="Proteomes" id="UP000664521">
    <property type="component" value="Unassembled WGS sequence"/>
</dbReference>
<evidence type="ECO:0000313" key="2">
    <source>
        <dbReference type="EMBL" id="CAF9931420.1"/>
    </source>
</evidence>
<reference evidence="2" key="1">
    <citation type="submission" date="2021-03" db="EMBL/GenBank/DDBJ databases">
        <authorList>
            <person name="Tagirdzhanova G."/>
        </authorList>
    </citation>
    <scope>NUCLEOTIDE SEQUENCE</scope>
</reference>
<name>A0A8H3ISB1_9LECA</name>
<sequence length="158" mass="16265">MQLFQTLVPSLLLASAVLALGSCTECPLGLTLAVTGTIRLGKPLQPIAVPGGVRTVTPIIGGTLTGVINATIEGGVAYPQVVGNGTVSVPQIILYGTTADNSSFLIQEAGVGGVAHQNTRIILEVGGKETPRMDEFIIATVMPSKDRKTVAIEGYIVP</sequence>
<dbReference type="EMBL" id="CAJPDS010000059">
    <property type="protein sequence ID" value="CAF9931420.1"/>
    <property type="molecule type" value="Genomic_DNA"/>
</dbReference>
<accession>A0A8H3ISB1</accession>
<feature type="chain" id="PRO_5034656957" evidence="1">
    <location>
        <begin position="20"/>
        <end position="158"/>
    </location>
</feature>
<organism evidence="2 3">
    <name type="scientific">Heterodermia speciosa</name>
    <dbReference type="NCBI Taxonomy" id="116794"/>
    <lineage>
        <taxon>Eukaryota</taxon>
        <taxon>Fungi</taxon>
        <taxon>Dikarya</taxon>
        <taxon>Ascomycota</taxon>
        <taxon>Pezizomycotina</taxon>
        <taxon>Lecanoromycetes</taxon>
        <taxon>OSLEUM clade</taxon>
        <taxon>Lecanoromycetidae</taxon>
        <taxon>Caliciales</taxon>
        <taxon>Physciaceae</taxon>
        <taxon>Heterodermia</taxon>
    </lineage>
</organism>
<evidence type="ECO:0000313" key="3">
    <source>
        <dbReference type="Proteomes" id="UP000664521"/>
    </source>
</evidence>
<protein>
    <submittedName>
        <fullName evidence="2">Uncharacterized protein</fullName>
    </submittedName>
</protein>
<keyword evidence="3" id="KW-1185">Reference proteome</keyword>
<evidence type="ECO:0000256" key="1">
    <source>
        <dbReference type="SAM" id="SignalP"/>
    </source>
</evidence>
<dbReference type="OrthoDB" id="5419179at2759"/>
<proteinExistence type="predicted"/>